<proteinExistence type="inferred from homology"/>
<dbReference type="PANTHER" id="PTHR38831:SF1">
    <property type="entry name" value="TYPE II SECRETION SYSTEM PROTEIN K-RELATED"/>
    <property type="match status" value="1"/>
</dbReference>
<evidence type="ECO:0000256" key="11">
    <source>
        <dbReference type="SAM" id="Phobius"/>
    </source>
</evidence>
<gene>
    <name evidence="13" type="primary">xcpX</name>
    <name evidence="13" type="ORF">GCM10011403_21570</name>
</gene>
<dbReference type="RefSeq" id="WP_068810445.1">
    <property type="nucleotide sequence ID" value="NZ_BMIY01000009.1"/>
</dbReference>
<feature type="domain" description="T2SS protein K first SAM-like" evidence="12">
    <location>
        <begin position="121"/>
        <end position="240"/>
    </location>
</feature>
<keyword evidence="3 10" id="KW-0813">Transport</keyword>
<organism evidence="13 14">
    <name type="scientific">Pseudohongiella nitratireducens</name>
    <dbReference type="NCBI Taxonomy" id="1768907"/>
    <lineage>
        <taxon>Bacteria</taxon>
        <taxon>Pseudomonadati</taxon>
        <taxon>Pseudomonadota</taxon>
        <taxon>Gammaproteobacteria</taxon>
        <taxon>Pseudomonadales</taxon>
        <taxon>Pseudohongiellaceae</taxon>
        <taxon>Pseudohongiella</taxon>
    </lineage>
</organism>
<sequence length="360" mass="39769">MNNHTQQIMPAIALGHKRQQGSALILAMMVAAWVAIMAVNMAEDFRVDSRLAEGRSLQSRTAGYLHGAESLVAGVLWADVLKDQSAEGDRVDHAAEDWAMASTTLPTDTGFVRVDLSDAQGKFNINSLSRIDEDFYDASLPLVERLTAEQKMFIRLLRLVQPTMTMTQAQQLLEAVIDWIDEDDNVSDQGGAESLYYTSQAVSRNPANRLIGDLSELQSVRYMNRDILALLRPYLVALPAVTPVNINTALPLVLQAMNSDSTLEPASDAYRLSLQRSREESPFGTVAEALSNAGFQEAVELSNALSVNSHYFMAQVDLEAGQQQRHASLLFYRNDSGVSVVRKQRSQFCCRANDAVRNPM</sequence>
<dbReference type="EMBL" id="BMIY01000009">
    <property type="protein sequence ID" value="GFZ78206.1"/>
    <property type="molecule type" value="Genomic_DNA"/>
</dbReference>
<comment type="subcellular location">
    <subcellularLocation>
        <location evidence="1 10">Cell inner membrane</location>
    </subcellularLocation>
</comment>
<dbReference type="SUPFAM" id="SSF54523">
    <property type="entry name" value="Pili subunits"/>
    <property type="match status" value="1"/>
</dbReference>
<dbReference type="AlphaFoldDB" id="A0A916QL94"/>
<dbReference type="InterPro" id="IPR049031">
    <property type="entry name" value="T2SSK_SAM-like_1st"/>
</dbReference>
<evidence type="ECO:0000313" key="14">
    <source>
        <dbReference type="Proteomes" id="UP000627715"/>
    </source>
</evidence>
<dbReference type="OrthoDB" id="9788973at2"/>
<dbReference type="InterPro" id="IPR005628">
    <property type="entry name" value="GspK"/>
</dbReference>
<evidence type="ECO:0000256" key="4">
    <source>
        <dbReference type="ARBA" id="ARBA00022475"/>
    </source>
</evidence>
<evidence type="ECO:0000313" key="13">
    <source>
        <dbReference type="EMBL" id="GFZ78206.1"/>
    </source>
</evidence>
<dbReference type="GO" id="GO:0005886">
    <property type="term" value="C:plasma membrane"/>
    <property type="evidence" value="ECO:0007669"/>
    <property type="project" value="UniProtKB-SubCell"/>
</dbReference>
<evidence type="ECO:0000259" key="12">
    <source>
        <dbReference type="Pfam" id="PF21687"/>
    </source>
</evidence>
<name>A0A916QL94_9GAMM</name>
<comment type="similarity">
    <text evidence="2 10">Belongs to the GSP K family.</text>
</comment>
<protein>
    <recommendedName>
        <fullName evidence="10">Type II secretion system protein K</fullName>
    </recommendedName>
</protein>
<keyword evidence="14" id="KW-1185">Reference proteome</keyword>
<keyword evidence="7" id="KW-0653">Protein transport</keyword>
<dbReference type="PIRSF" id="PIRSF002786">
    <property type="entry name" value="XcpX"/>
    <property type="match status" value="1"/>
</dbReference>
<dbReference type="Proteomes" id="UP000627715">
    <property type="component" value="Unassembled WGS sequence"/>
</dbReference>
<dbReference type="Gene3D" id="3.30.1300.30">
    <property type="entry name" value="GSPII I/J protein-like"/>
    <property type="match status" value="1"/>
</dbReference>
<dbReference type="PANTHER" id="PTHR38831">
    <property type="entry name" value="TYPE II SECRETION SYSTEM PROTEIN K"/>
    <property type="match status" value="1"/>
</dbReference>
<reference evidence="13" key="2">
    <citation type="submission" date="2020-09" db="EMBL/GenBank/DDBJ databases">
        <authorList>
            <person name="Sun Q."/>
            <person name="Zhou Y."/>
        </authorList>
    </citation>
    <scope>NUCLEOTIDE SEQUENCE</scope>
    <source>
        <strain evidence="13">CGMCC 1.15425</strain>
    </source>
</reference>
<evidence type="ECO:0000256" key="2">
    <source>
        <dbReference type="ARBA" id="ARBA00007246"/>
    </source>
</evidence>
<feature type="transmembrane region" description="Helical" evidence="11">
    <location>
        <begin position="21"/>
        <end position="42"/>
    </location>
</feature>
<evidence type="ECO:0000256" key="5">
    <source>
        <dbReference type="ARBA" id="ARBA00022519"/>
    </source>
</evidence>
<dbReference type="Pfam" id="PF21687">
    <property type="entry name" value="T2SSK_1st"/>
    <property type="match status" value="1"/>
</dbReference>
<evidence type="ECO:0000256" key="3">
    <source>
        <dbReference type="ARBA" id="ARBA00022448"/>
    </source>
</evidence>
<keyword evidence="4 10" id="KW-1003">Cell membrane</keyword>
<keyword evidence="8 11" id="KW-1133">Transmembrane helix</keyword>
<keyword evidence="9 10" id="KW-0472">Membrane</keyword>
<evidence type="ECO:0000256" key="10">
    <source>
        <dbReference type="PIRNR" id="PIRNR002786"/>
    </source>
</evidence>
<dbReference type="InterPro" id="IPR038072">
    <property type="entry name" value="GspK_central_sf"/>
</dbReference>
<dbReference type="Gene3D" id="1.10.40.60">
    <property type="entry name" value="EpsJ-like"/>
    <property type="match status" value="2"/>
</dbReference>
<dbReference type="InterPro" id="IPR045584">
    <property type="entry name" value="Pilin-like"/>
</dbReference>
<dbReference type="GO" id="GO:0009306">
    <property type="term" value="P:protein secretion"/>
    <property type="evidence" value="ECO:0007669"/>
    <property type="project" value="InterPro"/>
</dbReference>
<reference evidence="13" key="1">
    <citation type="journal article" date="2014" name="Int. J. Syst. Evol. Microbiol.">
        <title>Complete genome sequence of Corynebacterium casei LMG S-19264T (=DSM 44701T), isolated from a smear-ripened cheese.</title>
        <authorList>
            <consortium name="US DOE Joint Genome Institute (JGI-PGF)"/>
            <person name="Walter F."/>
            <person name="Albersmeier A."/>
            <person name="Kalinowski J."/>
            <person name="Ruckert C."/>
        </authorList>
    </citation>
    <scope>NUCLEOTIDE SEQUENCE</scope>
    <source>
        <strain evidence="13">CGMCC 1.15425</strain>
    </source>
</reference>
<evidence type="ECO:0000256" key="8">
    <source>
        <dbReference type="ARBA" id="ARBA00022989"/>
    </source>
</evidence>
<evidence type="ECO:0000256" key="6">
    <source>
        <dbReference type="ARBA" id="ARBA00022692"/>
    </source>
</evidence>
<comment type="caution">
    <text evidence="13">The sequence shown here is derived from an EMBL/GenBank/DDBJ whole genome shotgun (WGS) entry which is preliminary data.</text>
</comment>
<evidence type="ECO:0000256" key="7">
    <source>
        <dbReference type="ARBA" id="ARBA00022927"/>
    </source>
</evidence>
<dbReference type="SUPFAM" id="SSF158544">
    <property type="entry name" value="GspK insert domain-like"/>
    <property type="match status" value="1"/>
</dbReference>
<keyword evidence="6 11" id="KW-0812">Transmembrane</keyword>
<dbReference type="NCBIfam" id="NF037980">
    <property type="entry name" value="T2SS_GspK"/>
    <property type="match status" value="1"/>
</dbReference>
<accession>A0A916QL94</accession>
<evidence type="ECO:0000256" key="1">
    <source>
        <dbReference type="ARBA" id="ARBA00004533"/>
    </source>
</evidence>
<evidence type="ECO:0000256" key="9">
    <source>
        <dbReference type="ARBA" id="ARBA00023136"/>
    </source>
</evidence>
<keyword evidence="5 10" id="KW-0997">Cell inner membrane</keyword>